<dbReference type="Proteomes" id="UP000190150">
    <property type="component" value="Unassembled WGS sequence"/>
</dbReference>
<sequence length="48" mass="5164">MKSRRITLVVAAIALGTFKPFSFAPANTEAKFTLQDFYVNTDGSIGAP</sequence>
<dbReference type="RefSeq" id="WP_176141065.1">
    <property type="nucleotide sequence ID" value="NZ_FUZF01000011.1"/>
</dbReference>
<gene>
    <name evidence="2" type="ORF">SAMN05660841_02656</name>
</gene>
<evidence type="ECO:0000313" key="2">
    <source>
        <dbReference type="EMBL" id="SKB84412.1"/>
    </source>
</evidence>
<proteinExistence type="predicted"/>
<keyword evidence="3" id="KW-1185">Reference proteome</keyword>
<evidence type="ECO:0000256" key="1">
    <source>
        <dbReference type="SAM" id="SignalP"/>
    </source>
</evidence>
<dbReference type="EMBL" id="FUZF01000011">
    <property type="protein sequence ID" value="SKB84412.1"/>
    <property type="molecule type" value="Genomic_DNA"/>
</dbReference>
<reference evidence="3" key="1">
    <citation type="submission" date="2017-02" db="EMBL/GenBank/DDBJ databases">
        <authorList>
            <person name="Varghese N."/>
            <person name="Submissions S."/>
        </authorList>
    </citation>
    <scope>NUCLEOTIDE SEQUENCE [LARGE SCALE GENOMIC DNA]</scope>
    <source>
        <strain evidence="3">DSM 24091</strain>
    </source>
</reference>
<protein>
    <submittedName>
        <fullName evidence="2">Uncharacterized protein</fullName>
    </submittedName>
</protein>
<name>A0A1T5EK36_9SPHI</name>
<feature type="chain" id="PRO_5010531440" evidence="1">
    <location>
        <begin position="27"/>
        <end position="48"/>
    </location>
</feature>
<organism evidence="2 3">
    <name type="scientific">Sphingobacterium nematocida</name>
    <dbReference type="NCBI Taxonomy" id="1513896"/>
    <lineage>
        <taxon>Bacteria</taxon>
        <taxon>Pseudomonadati</taxon>
        <taxon>Bacteroidota</taxon>
        <taxon>Sphingobacteriia</taxon>
        <taxon>Sphingobacteriales</taxon>
        <taxon>Sphingobacteriaceae</taxon>
        <taxon>Sphingobacterium</taxon>
    </lineage>
</organism>
<feature type="signal peptide" evidence="1">
    <location>
        <begin position="1"/>
        <end position="26"/>
    </location>
</feature>
<keyword evidence="1" id="KW-0732">Signal</keyword>
<dbReference type="AlphaFoldDB" id="A0A1T5EK36"/>
<accession>A0A1T5EK36</accession>
<evidence type="ECO:0000313" key="3">
    <source>
        <dbReference type="Proteomes" id="UP000190150"/>
    </source>
</evidence>